<evidence type="ECO:0000256" key="1">
    <source>
        <dbReference type="SAM" id="SignalP"/>
    </source>
</evidence>
<dbReference type="AlphaFoldDB" id="A0A346CIJ7"/>
<sequence length="94" mass="10704">MVKMFRPTYFSFLLLSVLLLGMMSMVVCDCSDNYGLVCGENDSCECSRYICCPMSNAKPKQCMTEGSCKHASDRRETIQTRDEFISALYGREEQ</sequence>
<dbReference type="EMBL" id="MH360347">
    <property type="protein sequence ID" value="AXL95396.1"/>
    <property type="molecule type" value="mRNA"/>
</dbReference>
<organism evidence="2">
    <name type="scientific">Conus ermineus</name>
    <name type="common">Agate cone</name>
    <name type="synonym">Chelyconus ermineus</name>
    <dbReference type="NCBI Taxonomy" id="55423"/>
    <lineage>
        <taxon>Eukaryota</taxon>
        <taxon>Metazoa</taxon>
        <taxon>Spiralia</taxon>
        <taxon>Lophotrochozoa</taxon>
        <taxon>Mollusca</taxon>
        <taxon>Gastropoda</taxon>
        <taxon>Caenogastropoda</taxon>
        <taxon>Neogastropoda</taxon>
        <taxon>Conoidea</taxon>
        <taxon>Conidae</taxon>
        <taxon>Conus</taxon>
        <taxon>Chelyconus</taxon>
    </lineage>
</organism>
<protein>
    <submittedName>
        <fullName evidence="2">Conotoxin superfamily I4</fullName>
    </submittedName>
</protein>
<reference evidence="2" key="1">
    <citation type="journal article" date="2018" name="Genome Biol. Evol.">
        <title>Conotoxin diversity in Chelyconus ermineus (Born, 1778) and the convergent origin of piscivory in the Atlantic and Indo-Pacific cones.</title>
        <authorList>
            <person name="Abalde S."/>
            <person name="Tenorio M.J."/>
            <person name="Afonso C.M."/>
            <person name="Zardoya R."/>
        </authorList>
    </citation>
    <scope>NUCLEOTIDE SEQUENCE</scope>
    <source>
        <strain evidence="2">Cerm_059</strain>
    </source>
</reference>
<proteinExistence type="evidence at transcript level"/>
<feature type="chain" id="PRO_5016742202" evidence="1">
    <location>
        <begin position="29"/>
        <end position="94"/>
    </location>
</feature>
<name>A0A346CIJ7_CONER</name>
<accession>A0A346CIJ7</accession>
<feature type="signal peptide" evidence="1">
    <location>
        <begin position="1"/>
        <end position="28"/>
    </location>
</feature>
<keyword evidence="1" id="KW-0732">Signal</keyword>
<evidence type="ECO:0000313" key="2">
    <source>
        <dbReference type="EMBL" id="AXL95396.1"/>
    </source>
</evidence>